<dbReference type="Proteomes" id="UP000313359">
    <property type="component" value="Unassembled WGS sequence"/>
</dbReference>
<name>A0A5C2SP42_9APHY</name>
<protein>
    <recommendedName>
        <fullName evidence="4">Secreted protein</fullName>
    </recommendedName>
</protein>
<sequence length="132" mass="14895">MPARSRCFFCYSLYLMACRVPAQGAYAARAPRPHLLSSSRFQRSRLVFCGVASDAPKCDASSPFLRSRIPPSPFALLATLLARCGHQRETRTFRTRAGALVRYLEHGIRDELPGALLLRTSMRLPWRDWAVV</sequence>
<organism evidence="2 3">
    <name type="scientific">Lentinus tigrinus ALCF2SS1-6</name>
    <dbReference type="NCBI Taxonomy" id="1328759"/>
    <lineage>
        <taxon>Eukaryota</taxon>
        <taxon>Fungi</taxon>
        <taxon>Dikarya</taxon>
        <taxon>Basidiomycota</taxon>
        <taxon>Agaricomycotina</taxon>
        <taxon>Agaricomycetes</taxon>
        <taxon>Polyporales</taxon>
        <taxon>Polyporaceae</taxon>
        <taxon>Lentinus</taxon>
    </lineage>
</organism>
<dbReference type="EMBL" id="ML122252">
    <property type="protein sequence ID" value="RPD65401.1"/>
    <property type="molecule type" value="Genomic_DNA"/>
</dbReference>
<feature type="chain" id="PRO_5022870641" description="Secreted protein" evidence="1">
    <location>
        <begin position="25"/>
        <end position="132"/>
    </location>
</feature>
<dbReference type="AlphaFoldDB" id="A0A5C2SP42"/>
<proteinExistence type="predicted"/>
<reference evidence="2" key="1">
    <citation type="journal article" date="2018" name="Genome Biol. Evol.">
        <title>Genomics and development of Lentinus tigrinus, a white-rot wood-decaying mushroom with dimorphic fruiting bodies.</title>
        <authorList>
            <person name="Wu B."/>
            <person name="Xu Z."/>
            <person name="Knudson A."/>
            <person name="Carlson A."/>
            <person name="Chen N."/>
            <person name="Kovaka S."/>
            <person name="LaButti K."/>
            <person name="Lipzen A."/>
            <person name="Pennachio C."/>
            <person name="Riley R."/>
            <person name="Schakwitz W."/>
            <person name="Umezawa K."/>
            <person name="Ohm R.A."/>
            <person name="Grigoriev I.V."/>
            <person name="Nagy L.G."/>
            <person name="Gibbons J."/>
            <person name="Hibbett D."/>
        </authorList>
    </citation>
    <scope>NUCLEOTIDE SEQUENCE [LARGE SCALE GENOMIC DNA]</scope>
    <source>
        <strain evidence="2">ALCF2SS1-6</strain>
    </source>
</reference>
<feature type="signal peptide" evidence="1">
    <location>
        <begin position="1"/>
        <end position="24"/>
    </location>
</feature>
<keyword evidence="1" id="KW-0732">Signal</keyword>
<accession>A0A5C2SP42</accession>
<gene>
    <name evidence="2" type="ORF">L227DRAFT_210374</name>
</gene>
<evidence type="ECO:0008006" key="4">
    <source>
        <dbReference type="Google" id="ProtNLM"/>
    </source>
</evidence>
<evidence type="ECO:0000256" key="1">
    <source>
        <dbReference type="SAM" id="SignalP"/>
    </source>
</evidence>
<keyword evidence="3" id="KW-1185">Reference proteome</keyword>
<evidence type="ECO:0000313" key="3">
    <source>
        <dbReference type="Proteomes" id="UP000313359"/>
    </source>
</evidence>
<evidence type="ECO:0000313" key="2">
    <source>
        <dbReference type="EMBL" id="RPD65401.1"/>
    </source>
</evidence>